<reference evidence="3 4" key="2">
    <citation type="submission" date="2018-11" db="EMBL/GenBank/DDBJ databases">
        <authorList>
            <consortium name="Pathogen Informatics"/>
        </authorList>
    </citation>
    <scope>NUCLEOTIDE SEQUENCE [LARGE SCALE GENOMIC DNA]</scope>
</reference>
<keyword evidence="1" id="KW-1133">Transmembrane helix</keyword>
<proteinExistence type="predicted"/>
<evidence type="ECO:0000313" key="3">
    <source>
        <dbReference type="EMBL" id="VDK38812.1"/>
    </source>
</evidence>
<dbReference type="GO" id="GO:0016020">
    <property type="term" value="C:membrane"/>
    <property type="evidence" value="ECO:0007669"/>
    <property type="project" value="InterPro"/>
</dbReference>
<gene>
    <name evidence="3" type="ORF">GPUH_LOCUS3275</name>
</gene>
<reference evidence="5" key="1">
    <citation type="submission" date="2016-06" db="UniProtKB">
        <authorList>
            <consortium name="WormBaseParasite"/>
        </authorList>
    </citation>
    <scope>IDENTIFICATION</scope>
</reference>
<accession>A0A183D3I4</accession>
<feature type="transmembrane region" description="Helical" evidence="1">
    <location>
        <begin position="135"/>
        <end position="152"/>
    </location>
</feature>
<evidence type="ECO:0000256" key="1">
    <source>
        <dbReference type="SAM" id="Phobius"/>
    </source>
</evidence>
<protein>
    <submittedName>
        <fullName evidence="5">Peroxin-13</fullName>
    </submittedName>
</protein>
<dbReference type="WBParaSite" id="GPUH_0000328001-mRNA-1">
    <property type="protein sequence ID" value="GPUH_0000328001-mRNA-1"/>
    <property type="gene ID" value="GPUH_0000328001"/>
</dbReference>
<dbReference type="AlphaFoldDB" id="A0A183D3I4"/>
<dbReference type="GO" id="GO:0016560">
    <property type="term" value="P:protein import into peroxisome matrix, docking"/>
    <property type="evidence" value="ECO:0007669"/>
    <property type="project" value="InterPro"/>
</dbReference>
<keyword evidence="1" id="KW-0472">Membrane</keyword>
<sequence>CDNINTYRPEGHVARLFSGKPKGVFESIEEVVEAVNSVTILLNSAHHAFYSSFRAVISAVAEFSRLKAQITGAVKSSALLNWLRYIWRLLLRYFRFRRVLRVNQETSTAVLEELEPLTQALPPLAQTEANSFRPLFSWVLWLSVIIGSYFALRLLARAVAHLEECLRWSDGEGEYYEAVAVQDYTAAGEGRISFKRNEVLRVAPKRYQPQCRGYLLARQVI</sequence>
<keyword evidence="4" id="KW-1185">Reference proteome</keyword>
<dbReference type="Proteomes" id="UP000271098">
    <property type="component" value="Unassembled WGS sequence"/>
</dbReference>
<dbReference type="InterPro" id="IPR007223">
    <property type="entry name" value="Peroxin-13_N"/>
</dbReference>
<evidence type="ECO:0000313" key="4">
    <source>
        <dbReference type="Proteomes" id="UP000271098"/>
    </source>
</evidence>
<dbReference type="GO" id="GO:0005777">
    <property type="term" value="C:peroxisome"/>
    <property type="evidence" value="ECO:0007669"/>
    <property type="project" value="InterPro"/>
</dbReference>
<evidence type="ECO:0000313" key="5">
    <source>
        <dbReference type="WBParaSite" id="GPUH_0000328001-mRNA-1"/>
    </source>
</evidence>
<evidence type="ECO:0000259" key="2">
    <source>
        <dbReference type="Pfam" id="PF04088"/>
    </source>
</evidence>
<dbReference type="EMBL" id="UYRT01005490">
    <property type="protein sequence ID" value="VDK38812.1"/>
    <property type="molecule type" value="Genomic_DNA"/>
</dbReference>
<organism evidence="5">
    <name type="scientific">Gongylonema pulchrum</name>
    <dbReference type="NCBI Taxonomy" id="637853"/>
    <lineage>
        <taxon>Eukaryota</taxon>
        <taxon>Metazoa</taxon>
        <taxon>Ecdysozoa</taxon>
        <taxon>Nematoda</taxon>
        <taxon>Chromadorea</taxon>
        <taxon>Rhabditida</taxon>
        <taxon>Spirurina</taxon>
        <taxon>Spiruromorpha</taxon>
        <taxon>Spiruroidea</taxon>
        <taxon>Gongylonematidae</taxon>
        <taxon>Gongylonema</taxon>
    </lineage>
</organism>
<name>A0A183D3I4_9BILA</name>
<feature type="domain" description="Peroxin 13 N-terminal" evidence="2">
    <location>
        <begin position="22"/>
        <end position="114"/>
    </location>
</feature>
<keyword evidence="1" id="KW-0812">Transmembrane</keyword>
<dbReference type="OrthoDB" id="10037838at2759"/>
<dbReference type="Pfam" id="PF04088">
    <property type="entry name" value="Peroxin-13_N"/>
    <property type="match status" value="1"/>
</dbReference>